<organism evidence="14 15">
    <name type="scientific">Racocetra fulgida</name>
    <dbReference type="NCBI Taxonomy" id="60492"/>
    <lineage>
        <taxon>Eukaryota</taxon>
        <taxon>Fungi</taxon>
        <taxon>Fungi incertae sedis</taxon>
        <taxon>Mucoromycota</taxon>
        <taxon>Glomeromycotina</taxon>
        <taxon>Glomeromycetes</taxon>
        <taxon>Diversisporales</taxon>
        <taxon>Gigasporaceae</taxon>
        <taxon>Racocetra</taxon>
    </lineage>
</organism>
<dbReference type="FunFam" id="2.40.110.10:FF:000008">
    <property type="entry name" value="Glutaryl-CoA dehydrogenase, mitochondrial"/>
    <property type="match status" value="1"/>
</dbReference>
<dbReference type="PROSITE" id="PS00073">
    <property type="entry name" value="ACYL_COA_DH_2"/>
    <property type="match status" value="1"/>
</dbReference>
<dbReference type="EC" id="1.3.8.6" evidence="9"/>
<protein>
    <recommendedName>
        <fullName evidence="9">glutaryl-CoA dehydrogenase (ETF)</fullName>
        <ecNumber evidence="9">1.3.8.6</ecNumber>
    </recommendedName>
</protein>
<dbReference type="EMBL" id="CAJVPZ010000591">
    <property type="protein sequence ID" value="CAG8470387.1"/>
    <property type="molecule type" value="Genomic_DNA"/>
</dbReference>
<sequence>MTNKKDNIATSSSDPVDSPPPYTPLPSQSREVEPNETTRLYPNVPKHSYSSIPTPTYNPPQQPSITAYYQPETVILGPAVSIFDLRSEPAVTWFDREIVTEMGELGLLGPTIQGYGCSGVSSVAYGLIAREVESGYRSTMSVQSSLVMHPIYAFGSEEQKQKYLPRLGEIIGAFGLTEPNYGSDVGGMQSYSQKKNGVYILNGSKTWITNSPIADILIVWAKSKEDHKIRGFILEKGMEGLSTATIKGKLSLRASITGMIMMDNVEVPEENLLPHAEGLKGPFSCLNNARFGIAWGVLGASEFCLAKAREYALNRNQFGRLKDLGKLAPEMISLVKRNSCGKALEIARSMRDVLGGNGISDEYHIIRHEQNLCTTNTYEGIY</sequence>
<evidence type="ECO:0000259" key="12">
    <source>
        <dbReference type="Pfam" id="PF02770"/>
    </source>
</evidence>
<evidence type="ECO:0000256" key="11">
    <source>
        <dbReference type="SAM" id="MobiDB-lite"/>
    </source>
</evidence>
<dbReference type="InterPro" id="IPR052033">
    <property type="entry name" value="Glutaryl-CoA_DH_mitochondrial"/>
</dbReference>
<feature type="region of interest" description="Disordered" evidence="11">
    <location>
        <begin position="1"/>
        <end position="46"/>
    </location>
</feature>
<dbReference type="PANTHER" id="PTHR42807">
    <property type="entry name" value="GLUTARYL-COA DEHYDROGENASE, MITOCHONDRIAL"/>
    <property type="match status" value="1"/>
</dbReference>
<comment type="catalytic activity">
    <reaction evidence="10">
        <text>glutaryl-CoA + oxidized [electron-transfer flavoprotein] + 2 H(+) = (2E)-butenoyl-CoA + reduced [electron-transfer flavoprotein] + CO2</text>
        <dbReference type="Rhea" id="RHEA:13389"/>
        <dbReference type="Rhea" id="RHEA-COMP:10685"/>
        <dbReference type="Rhea" id="RHEA-COMP:10686"/>
        <dbReference type="ChEBI" id="CHEBI:15378"/>
        <dbReference type="ChEBI" id="CHEBI:16526"/>
        <dbReference type="ChEBI" id="CHEBI:57332"/>
        <dbReference type="ChEBI" id="CHEBI:57378"/>
        <dbReference type="ChEBI" id="CHEBI:57692"/>
        <dbReference type="ChEBI" id="CHEBI:58307"/>
        <dbReference type="EC" id="1.3.8.6"/>
    </reaction>
</comment>
<dbReference type="GO" id="GO:0046949">
    <property type="term" value="P:fatty-acyl-CoA biosynthetic process"/>
    <property type="evidence" value="ECO:0007669"/>
    <property type="project" value="TreeGrafter"/>
</dbReference>
<dbReference type="OrthoDB" id="435240at2759"/>
<evidence type="ECO:0000256" key="9">
    <source>
        <dbReference type="ARBA" id="ARBA00039033"/>
    </source>
</evidence>
<keyword evidence="4" id="KW-0809">Transit peptide</keyword>
<dbReference type="InterPro" id="IPR013786">
    <property type="entry name" value="AcylCoA_DH/ox_N"/>
</dbReference>
<keyword evidence="3" id="KW-0285">Flavoprotein</keyword>
<dbReference type="InterPro" id="IPR009100">
    <property type="entry name" value="AcylCoA_DH/oxidase_NM_dom_sf"/>
</dbReference>
<dbReference type="GO" id="GO:0050660">
    <property type="term" value="F:flavin adenine dinucleotide binding"/>
    <property type="evidence" value="ECO:0007669"/>
    <property type="project" value="InterPro"/>
</dbReference>
<dbReference type="Gene3D" id="2.40.110.10">
    <property type="entry name" value="Butyryl-CoA Dehydrogenase, subunit A, domain 2"/>
    <property type="match status" value="1"/>
</dbReference>
<gene>
    <name evidence="14" type="ORF">RFULGI_LOCUS1092</name>
</gene>
<reference evidence="14" key="1">
    <citation type="submission" date="2021-06" db="EMBL/GenBank/DDBJ databases">
        <authorList>
            <person name="Kallberg Y."/>
            <person name="Tangrot J."/>
            <person name="Rosling A."/>
        </authorList>
    </citation>
    <scope>NUCLEOTIDE SEQUENCE</scope>
    <source>
        <strain evidence="14">IN212</strain>
    </source>
</reference>
<comment type="pathway">
    <text evidence="7">Amino-acid metabolism; lysine degradation.</text>
</comment>
<dbReference type="InterPro" id="IPR036250">
    <property type="entry name" value="AcylCo_DH-like_C"/>
</dbReference>
<dbReference type="Gene3D" id="1.20.140.10">
    <property type="entry name" value="Butyryl-CoA Dehydrogenase, subunit A, domain 3"/>
    <property type="match status" value="2"/>
</dbReference>
<dbReference type="Gene3D" id="1.10.540.10">
    <property type="entry name" value="Acyl-CoA dehydrogenase/oxidase, N-terminal domain"/>
    <property type="match status" value="1"/>
</dbReference>
<dbReference type="InterPro" id="IPR006089">
    <property type="entry name" value="Acyl-CoA_DH_CS"/>
</dbReference>
<dbReference type="Pfam" id="PF02771">
    <property type="entry name" value="Acyl-CoA_dh_N"/>
    <property type="match status" value="1"/>
</dbReference>
<evidence type="ECO:0000259" key="13">
    <source>
        <dbReference type="Pfam" id="PF02771"/>
    </source>
</evidence>
<evidence type="ECO:0000313" key="15">
    <source>
        <dbReference type="Proteomes" id="UP000789396"/>
    </source>
</evidence>
<dbReference type="InterPro" id="IPR046373">
    <property type="entry name" value="Acyl-CoA_Oxase/DH_mid-dom_sf"/>
</dbReference>
<proteinExistence type="predicted"/>
<evidence type="ECO:0000256" key="10">
    <source>
        <dbReference type="ARBA" id="ARBA00049493"/>
    </source>
</evidence>
<keyword evidence="6" id="KW-0496">Mitochondrion</keyword>
<dbReference type="Pfam" id="PF02770">
    <property type="entry name" value="Acyl-CoA_dh_M"/>
    <property type="match status" value="1"/>
</dbReference>
<evidence type="ECO:0000313" key="14">
    <source>
        <dbReference type="EMBL" id="CAG8470387.1"/>
    </source>
</evidence>
<feature type="domain" description="Acyl-CoA dehydrogenase/oxidase N-terminal" evidence="13">
    <location>
        <begin position="93"/>
        <end position="167"/>
    </location>
</feature>
<accession>A0A9N8W1P7</accession>
<dbReference type="GO" id="GO:0000062">
    <property type="term" value="F:fatty-acyl-CoA binding"/>
    <property type="evidence" value="ECO:0007669"/>
    <property type="project" value="TreeGrafter"/>
</dbReference>
<dbReference type="InterPro" id="IPR006091">
    <property type="entry name" value="Acyl-CoA_Oxase/DH_mid-dom"/>
</dbReference>
<comment type="cofactor">
    <cofactor evidence="1">
        <name>FAD</name>
        <dbReference type="ChEBI" id="CHEBI:57692"/>
    </cofactor>
</comment>
<keyword evidence="5" id="KW-0560">Oxidoreductase</keyword>
<evidence type="ECO:0000256" key="4">
    <source>
        <dbReference type="ARBA" id="ARBA00022946"/>
    </source>
</evidence>
<evidence type="ECO:0000256" key="6">
    <source>
        <dbReference type="ARBA" id="ARBA00023128"/>
    </source>
</evidence>
<dbReference type="AlphaFoldDB" id="A0A9N8W1P7"/>
<evidence type="ECO:0000256" key="1">
    <source>
        <dbReference type="ARBA" id="ARBA00001974"/>
    </source>
</evidence>
<dbReference type="SUPFAM" id="SSF56645">
    <property type="entry name" value="Acyl-CoA dehydrogenase NM domain-like"/>
    <property type="match status" value="1"/>
</dbReference>
<evidence type="ECO:0000256" key="7">
    <source>
        <dbReference type="ARBA" id="ARBA00037899"/>
    </source>
</evidence>
<comment type="caution">
    <text evidence="14">The sequence shown here is derived from an EMBL/GenBank/DDBJ whole genome shotgun (WGS) entry which is preliminary data.</text>
</comment>
<dbReference type="SUPFAM" id="SSF47203">
    <property type="entry name" value="Acyl-CoA dehydrogenase C-terminal domain-like"/>
    <property type="match status" value="1"/>
</dbReference>
<dbReference type="PANTHER" id="PTHR42807:SF1">
    <property type="entry name" value="GLUTARYL-COA DEHYDROGENASE, MITOCHONDRIAL"/>
    <property type="match status" value="1"/>
</dbReference>
<comment type="pathway">
    <text evidence="8">Amino-acid metabolism; tryptophan metabolism.</text>
</comment>
<evidence type="ECO:0000256" key="2">
    <source>
        <dbReference type="ARBA" id="ARBA00004173"/>
    </source>
</evidence>
<dbReference type="Proteomes" id="UP000789396">
    <property type="component" value="Unassembled WGS sequence"/>
</dbReference>
<dbReference type="GO" id="GO:0033539">
    <property type="term" value="P:fatty acid beta-oxidation using acyl-CoA dehydrogenase"/>
    <property type="evidence" value="ECO:0007669"/>
    <property type="project" value="TreeGrafter"/>
</dbReference>
<evidence type="ECO:0000256" key="8">
    <source>
        <dbReference type="ARBA" id="ARBA00037927"/>
    </source>
</evidence>
<evidence type="ECO:0000256" key="5">
    <source>
        <dbReference type="ARBA" id="ARBA00023002"/>
    </source>
</evidence>
<keyword evidence="15" id="KW-1185">Reference proteome</keyword>
<name>A0A9N8W1P7_9GLOM</name>
<dbReference type="GO" id="GO:0005743">
    <property type="term" value="C:mitochondrial inner membrane"/>
    <property type="evidence" value="ECO:0007669"/>
    <property type="project" value="TreeGrafter"/>
</dbReference>
<dbReference type="GO" id="GO:0004361">
    <property type="term" value="F:glutaryl-CoA dehydrogenase activity"/>
    <property type="evidence" value="ECO:0007669"/>
    <property type="project" value="UniProtKB-EC"/>
</dbReference>
<feature type="domain" description="Acyl-CoA oxidase/dehydrogenase middle" evidence="12">
    <location>
        <begin position="173"/>
        <end position="265"/>
    </location>
</feature>
<comment type="subcellular location">
    <subcellularLocation>
        <location evidence="2">Mitochondrion</location>
    </subcellularLocation>
</comment>
<dbReference type="InterPro" id="IPR037069">
    <property type="entry name" value="AcylCoA_DH/ox_N_sf"/>
</dbReference>
<evidence type="ECO:0000256" key="3">
    <source>
        <dbReference type="ARBA" id="ARBA00022630"/>
    </source>
</evidence>